<dbReference type="Pfam" id="PF25794">
    <property type="entry name" value="SACS"/>
    <property type="match status" value="1"/>
</dbReference>
<dbReference type="Proteomes" id="UP000615446">
    <property type="component" value="Unassembled WGS sequence"/>
</dbReference>
<feature type="domain" description="Sacsin/Nov" evidence="1">
    <location>
        <begin position="27"/>
        <end position="124"/>
    </location>
</feature>
<gene>
    <name evidence="3" type="ORF">RCL2_000260200</name>
    <name evidence="2" type="ORF">RclHR1_00010054</name>
</gene>
<dbReference type="EMBL" id="BEXD01000001">
    <property type="protein sequence ID" value="GBB83172.1"/>
    <property type="molecule type" value="Genomic_DNA"/>
</dbReference>
<accession>A0A2Z6Q4V0</accession>
<dbReference type="InterPro" id="IPR036890">
    <property type="entry name" value="HATPase_C_sf"/>
</dbReference>
<organism evidence="2 4">
    <name type="scientific">Rhizophagus clarus</name>
    <dbReference type="NCBI Taxonomy" id="94130"/>
    <lineage>
        <taxon>Eukaryota</taxon>
        <taxon>Fungi</taxon>
        <taxon>Fungi incertae sedis</taxon>
        <taxon>Mucoromycota</taxon>
        <taxon>Glomeromycotina</taxon>
        <taxon>Glomeromycetes</taxon>
        <taxon>Glomerales</taxon>
        <taxon>Glomeraceae</taxon>
        <taxon>Rhizophagus</taxon>
    </lineage>
</organism>
<dbReference type="Pfam" id="PF12449">
    <property type="entry name" value="DUF3684"/>
    <property type="match status" value="1"/>
</dbReference>
<reference evidence="2 4" key="1">
    <citation type="submission" date="2017-11" db="EMBL/GenBank/DDBJ databases">
        <title>The genome of Rhizophagus clarus HR1 reveals common genetic basis of auxotrophy among arbuscular mycorrhizal fungi.</title>
        <authorList>
            <person name="Kobayashi Y."/>
        </authorList>
    </citation>
    <scope>NUCLEOTIDE SEQUENCE [LARGE SCALE GENOMIC DNA]</scope>
    <source>
        <strain evidence="2 4">HR1</strain>
    </source>
</reference>
<sequence length="1472" mass="171450">MSFNNFRNNVRANANEERVEINQRLLIDKILARYPSEFVVYRELMQNSDDAKSSRVQIIFESQDKVDKVVRILFKNDGSAFNHDDWNRLKRIAEGNPDEKKIGAFGVGFYSLFKICENPFVSSGGLGMDFIWHGNQLFTSFGPTGDDDKVWTTFFMDMKKPIEFPDVEKFAQFLANSLGFTENLKEVSVHFNNTLVIQLSKEMQKPKLIKIASEFNTYSSQKMFHLTSVNVRDVRLYVKRLLVPTSFNIRQLRSVSYQKEEKSIFLRIAGGNLDVKVGNEFSAEMEEIVKKKPPNKTSIQMIFTGFHEHNDDITPVFKDLLPYPKQGKIYIGFPTDQTTGCSSHLAARVIPTMSRVLVDMANETLAKYNGEMLCLAGTLCRILYEDEMDQIKQLYKEDVRILFERRAAYALRNFTFYPSTPNEKVGKIAGSHFFDCLKQPLSVLSTNGIRPISDIRMPNLEMMGFIKNVPVVPEILLEQCHTFFKKAKDSLNLIRELNFQDVLNELSSRVLSEDEMIELLKWWISYKSNRNNSLEYTQFIQSARIGNDNNVRSLNTFHHFLNPGIIPPDMDVPDNVFPYTILKKLKDQKLNDHRLKGQEFNDQNLKKWFGWSELSLVNWARFIVTKPDLENNSIFSEKVHEILARNFKKMSRNDKIIITQLFKHKECIPTTSGMKIPSKAYFENINLFPELPTIKFQNPSSVKNVMELLGVRKVVELELIFENQKNLDHMQLVKYFASKSSDLKISEMEILKDKPIWPKKSSNDEELVDRFVARDLHTPTPLHCEFGLPVIAWNKGWSNSSEEGKFLIRLGLREYPTLEKILELAAPPTDLNIRERVLKYFIDNFDKNYNRIYRSDVVNVAFLPCSDPDIYAKPSECFVNLECKIMDFKVIRQDLKFHVGKLGVHQNPNHEQLLNKLKESPPQDKDDAKKIFEYLASQQGSFTDYDWDTLANLKFIPVQDKIRPSIINYTTPNNCFFNIQEEILSDFFNCIDFGNKANKFLQSCGVKDELTPINFAELLVQSADELWKLVKKIDDGVDKYMYFLRKIALDFKILADKSSLIEKMKTTPILIAIKKVYRDEEEINDSELASAKAIYINDDMVYQQIFNPLTAPEDETLENMYKKLGCESLKRSVKEISVPKGIMGETENSKLLQEKITDRASLFYFEYPKEYIKRDENWLKKLKVREVDYIETKYTLGRIKKIKKNDTIINESMNSWILHITSDSSSLDISQHIAKNIFVVYKWKDVFCINTLLTTPLPVLKKMGYPVNRILQQQKYQPSTAEIHKNLRDNLQNFIKSCNSNTNIDSNDDDNQNSQNTINYHCDMPDNLLHYVGFMQGIKLHDTKDVQQSIILSQPYNASLSRFINMLKDLADVFELELDTINIFYSNDHTIAFNYEKTFFFNLKFYHELHDDECKIKPTVDAISFWFMTFCHELAHNFVKPHNYEHEHYFSSFAELYMPNFLAMVNRHTVTY</sequence>
<dbReference type="OrthoDB" id="10031156at2759"/>
<proteinExistence type="predicted"/>
<name>A0A2Z6Q4V0_9GLOM</name>
<dbReference type="Proteomes" id="UP000247702">
    <property type="component" value="Unassembled WGS sequence"/>
</dbReference>
<dbReference type="InterPro" id="IPR022155">
    <property type="entry name" value="DUF3684"/>
</dbReference>
<dbReference type="EMBL" id="BLAL01000013">
    <property type="protein sequence ID" value="GES75146.1"/>
    <property type="molecule type" value="Genomic_DNA"/>
</dbReference>
<evidence type="ECO:0000313" key="4">
    <source>
        <dbReference type="Proteomes" id="UP000247702"/>
    </source>
</evidence>
<reference evidence="3" key="2">
    <citation type="submission" date="2019-10" db="EMBL/GenBank/DDBJ databases">
        <title>Conservation and host-specific expression of non-tandemly repeated heterogenous ribosome RNA gene in arbuscular mycorrhizal fungi.</title>
        <authorList>
            <person name="Maeda T."/>
            <person name="Kobayashi Y."/>
            <person name="Nakagawa T."/>
            <person name="Ezawa T."/>
            <person name="Yamaguchi K."/>
            <person name="Bino T."/>
            <person name="Nishimoto Y."/>
            <person name="Shigenobu S."/>
            <person name="Kawaguchi M."/>
        </authorList>
    </citation>
    <scope>NUCLEOTIDE SEQUENCE</scope>
    <source>
        <strain evidence="3">HR1</strain>
    </source>
</reference>
<dbReference type="InterPro" id="IPR058210">
    <property type="entry name" value="SACS/Nov_dom"/>
</dbReference>
<dbReference type="SUPFAM" id="SSF55874">
    <property type="entry name" value="ATPase domain of HSP90 chaperone/DNA topoisomerase II/histidine kinase"/>
    <property type="match status" value="1"/>
</dbReference>
<dbReference type="PANTHER" id="PTHR47839">
    <property type="entry name" value="DOMAIN PROTEIN, PUTATIVE (AFU_ORTHOLOGUE AFUA_6G04830)-RELATED"/>
    <property type="match status" value="1"/>
</dbReference>
<dbReference type="NCBIfam" id="NF047352">
    <property type="entry name" value="P_loop_sacsin"/>
    <property type="match status" value="1"/>
</dbReference>
<keyword evidence="4" id="KW-1185">Reference proteome</keyword>
<dbReference type="STRING" id="94130.A0A2Z6Q4V0"/>
<comment type="caution">
    <text evidence="2">The sequence shown here is derived from an EMBL/GenBank/DDBJ whole genome shotgun (WGS) entry which is preliminary data.</text>
</comment>
<dbReference type="Gene3D" id="3.30.565.10">
    <property type="entry name" value="Histidine kinase-like ATPase, C-terminal domain"/>
    <property type="match status" value="1"/>
</dbReference>
<evidence type="ECO:0000313" key="2">
    <source>
        <dbReference type="EMBL" id="GBB83172.1"/>
    </source>
</evidence>
<protein>
    <recommendedName>
        <fullName evidence="1">Sacsin/Nov domain-containing protein</fullName>
    </recommendedName>
</protein>
<evidence type="ECO:0000259" key="1">
    <source>
        <dbReference type="Pfam" id="PF25794"/>
    </source>
</evidence>
<dbReference type="PANTHER" id="PTHR47839:SF1">
    <property type="entry name" value="DOMAIN PROTEIN, PUTATIVE (AFU_ORTHOLOGUE AFUA_6G04830)-RELATED"/>
    <property type="match status" value="1"/>
</dbReference>
<evidence type="ECO:0000313" key="3">
    <source>
        <dbReference type="EMBL" id="GES75146.1"/>
    </source>
</evidence>